<accession>A0A368GS19</accession>
<gene>
    <name evidence="1" type="ORF">ANCCAN_06748</name>
</gene>
<organism evidence="1 2">
    <name type="scientific">Ancylostoma caninum</name>
    <name type="common">Dog hookworm</name>
    <dbReference type="NCBI Taxonomy" id="29170"/>
    <lineage>
        <taxon>Eukaryota</taxon>
        <taxon>Metazoa</taxon>
        <taxon>Ecdysozoa</taxon>
        <taxon>Nematoda</taxon>
        <taxon>Chromadorea</taxon>
        <taxon>Rhabditida</taxon>
        <taxon>Rhabditina</taxon>
        <taxon>Rhabditomorpha</taxon>
        <taxon>Strongyloidea</taxon>
        <taxon>Ancylostomatidae</taxon>
        <taxon>Ancylostomatinae</taxon>
        <taxon>Ancylostoma</taxon>
    </lineage>
</organism>
<keyword evidence="2" id="KW-1185">Reference proteome</keyword>
<reference evidence="1 2" key="1">
    <citation type="submission" date="2014-10" db="EMBL/GenBank/DDBJ databases">
        <title>Draft genome of the hookworm Ancylostoma caninum.</title>
        <authorList>
            <person name="Mitreva M."/>
        </authorList>
    </citation>
    <scope>NUCLEOTIDE SEQUENCE [LARGE SCALE GENOMIC DNA]</scope>
    <source>
        <strain evidence="1 2">Baltimore</strain>
    </source>
</reference>
<proteinExistence type="predicted"/>
<protein>
    <submittedName>
        <fullName evidence="1">Uncharacterized protein</fullName>
    </submittedName>
</protein>
<evidence type="ECO:0000313" key="2">
    <source>
        <dbReference type="Proteomes" id="UP000252519"/>
    </source>
</evidence>
<name>A0A368GS19_ANCCA</name>
<evidence type="ECO:0000313" key="1">
    <source>
        <dbReference type="EMBL" id="RCN47171.1"/>
    </source>
</evidence>
<comment type="caution">
    <text evidence="1">The sequence shown here is derived from an EMBL/GenBank/DDBJ whole genome shotgun (WGS) entry which is preliminary data.</text>
</comment>
<dbReference type="EMBL" id="JOJR01000066">
    <property type="protein sequence ID" value="RCN47171.1"/>
    <property type="molecule type" value="Genomic_DNA"/>
</dbReference>
<dbReference type="AlphaFoldDB" id="A0A368GS19"/>
<dbReference type="Proteomes" id="UP000252519">
    <property type="component" value="Unassembled WGS sequence"/>
</dbReference>
<sequence>MPICCTKGPLRSAARWKYARNLETQWLCASITSKFLGSLLQKINSLRSL</sequence>